<keyword evidence="5" id="KW-1185">Reference proteome</keyword>
<evidence type="ECO:0000313" key="4">
    <source>
        <dbReference type="EMBL" id="GAN78050.1"/>
    </source>
</evidence>
<dbReference type="EMBL" id="BANB01000596">
    <property type="protein sequence ID" value="GAN78050.1"/>
    <property type="molecule type" value="Genomic_DNA"/>
</dbReference>
<evidence type="ECO:0000259" key="3">
    <source>
        <dbReference type="PROSITE" id="PS51387"/>
    </source>
</evidence>
<protein>
    <submittedName>
        <fullName evidence="4">FAD dependent oxidoreductase</fullName>
    </submittedName>
</protein>
<proteinExistence type="predicted"/>
<dbReference type="RefSeq" id="WP_048862435.1">
    <property type="nucleotide sequence ID" value="NZ_BANB01000596.1"/>
</dbReference>
<dbReference type="InterPro" id="IPR006094">
    <property type="entry name" value="Oxid_FAD_bind_N"/>
</dbReference>
<dbReference type="InterPro" id="IPR016166">
    <property type="entry name" value="FAD-bd_PCMH"/>
</dbReference>
<comment type="caution">
    <text evidence="4">The sequence shown here is derived from an EMBL/GenBank/DDBJ whole genome shotgun (WGS) entry which is preliminary data.</text>
</comment>
<dbReference type="Proteomes" id="UP000032680">
    <property type="component" value="Unassembled WGS sequence"/>
</dbReference>
<dbReference type="PANTHER" id="PTHR11748">
    <property type="entry name" value="D-LACTATE DEHYDROGENASE"/>
    <property type="match status" value="1"/>
</dbReference>
<dbReference type="GO" id="GO:0004458">
    <property type="term" value="F:D-lactate dehydrogenase (cytochrome) activity"/>
    <property type="evidence" value="ECO:0007669"/>
    <property type="project" value="TreeGrafter"/>
</dbReference>
<dbReference type="GO" id="GO:1903457">
    <property type="term" value="P:lactate catabolic process"/>
    <property type="evidence" value="ECO:0007669"/>
    <property type="project" value="TreeGrafter"/>
</dbReference>
<sequence>MNLAALLADLGDVPVITDPAIVRKRSRDFFWYSPILNAQLADKSADLIAAPRTEAEVIRVAGACARHRVPLTVRAGGTGNYGQAVPLEGGVLLDITGLSAIEWMRPGALRVQAGAMLNAVDAAMQPHGWELRMHPSTRRTATVGGFVAGGSGGIGSVTYGGLREPGNIHAARIVTVEPEPRVIELRADAAQKINRAYGTTGIITALEMPLAPAWEWIELVIAFDTFLDAARFGLDAALSDGIVKKLLSPVDAAITPYFGALKSACPPGRAALIAMVAEPSLESFKTLLAGRGTITHEAPADEHGGRVPLYEYTWNHTTLQVLKTDRSVTYLQCLYPHDRLLESVARMNAMFPDEVLPHLEFIRFAGRVTCSALPVVRYTTPERLDEIIALHEAAGVHIANPHVYTLEDGSRYKRVDADQLGLKHEVDPYGLLNPGKMRSYVPAAA</sequence>
<reference evidence="4 5" key="1">
    <citation type="submission" date="2012-11" db="EMBL/GenBank/DDBJ databases">
        <title>Whole genome sequence of Acidisphaera rubrifaciens HS-AP3.</title>
        <authorList>
            <person name="Azuma Y."/>
            <person name="Higashiura N."/>
            <person name="Hirakawa H."/>
            <person name="Matsushita K."/>
        </authorList>
    </citation>
    <scope>NUCLEOTIDE SEQUENCE [LARGE SCALE GENOMIC DNA]</scope>
    <source>
        <strain evidence="4 5">HS-AP3</strain>
    </source>
</reference>
<keyword evidence="1" id="KW-0285">Flavoprotein</keyword>
<evidence type="ECO:0000313" key="5">
    <source>
        <dbReference type="Proteomes" id="UP000032680"/>
    </source>
</evidence>
<dbReference type="PANTHER" id="PTHR11748:SF119">
    <property type="entry name" value="D-2-HYDROXYGLUTARATE DEHYDROGENASE"/>
    <property type="match status" value="1"/>
</dbReference>
<dbReference type="InterPro" id="IPR016169">
    <property type="entry name" value="FAD-bd_PCMH_sub2"/>
</dbReference>
<dbReference type="Pfam" id="PF01565">
    <property type="entry name" value="FAD_binding_4"/>
    <property type="match status" value="1"/>
</dbReference>
<gene>
    <name evidence="4" type="ORF">Asru_0596_02</name>
</gene>
<dbReference type="InterPro" id="IPR016164">
    <property type="entry name" value="FAD-linked_Oxase-like_C"/>
</dbReference>
<dbReference type="GO" id="GO:0071949">
    <property type="term" value="F:FAD binding"/>
    <property type="evidence" value="ECO:0007669"/>
    <property type="project" value="InterPro"/>
</dbReference>
<dbReference type="Gene3D" id="3.30.465.10">
    <property type="match status" value="1"/>
</dbReference>
<organism evidence="4 5">
    <name type="scientific">Acidisphaera rubrifaciens HS-AP3</name>
    <dbReference type="NCBI Taxonomy" id="1231350"/>
    <lineage>
        <taxon>Bacteria</taxon>
        <taxon>Pseudomonadati</taxon>
        <taxon>Pseudomonadota</taxon>
        <taxon>Alphaproteobacteria</taxon>
        <taxon>Acetobacterales</taxon>
        <taxon>Acetobacteraceae</taxon>
        <taxon>Acidisphaera</taxon>
    </lineage>
</organism>
<feature type="domain" description="FAD-binding PCMH-type" evidence="3">
    <location>
        <begin position="40"/>
        <end position="213"/>
    </location>
</feature>
<accession>A0A0D6P8E4</accession>
<dbReference type="SUPFAM" id="SSF55103">
    <property type="entry name" value="FAD-linked oxidases, C-terminal domain"/>
    <property type="match status" value="1"/>
</dbReference>
<dbReference type="OrthoDB" id="9811261at2"/>
<evidence type="ECO:0000256" key="1">
    <source>
        <dbReference type="ARBA" id="ARBA00022630"/>
    </source>
</evidence>
<dbReference type="GO" id="GO:0008720">
    <property type="term" value="F:D-lactate dehydrogenase (NAD+) activity"/>
    <property type="evidence" value="ECO:0007669"/>
    <property type="project" value="TreeGrafter"/>
</dbReference>
<dbReference type="SUPFAM" id="SSF56176">
    <property type="entry name" value="FAD-binding/transporter-associated domain-like"/>
    <property type="match status" value="1"/>
</dbReference>
<keyword evidence="2" id="KW-0274">FAD</keyword>
<dbReference type="AlphaFoldDB" id="A0A0D6P8E4"/>
<evidence type="ECO:0000256" key="2">
    <source>
        <dbReference type="ARBA" id="ARBA00022827"/>
    </source>
</evidence>
<dbReference type="InterPro" id="IPR036318">
    <property type="entry name" value="FAD-bd_PCMH-like_sf"/>
</dbReference>
<dbReference type="PROSITE" id="PS51387">
    <property type="entry name" value="FAD_PCMH"/>
    <property type="match status" value="1"/>
</dbReference>
<name>A0A0D6P8E4_9PROT</name>